<evidence type="ECO:0000313" key="4">
    <source>
        <dbReference type="Proteomes" id="UP000663860"/>
    </source>
</evidence>
<keyword evidence="1" id="KW-1133">Transmembrane helix</keyword>
<keyword evidence="1" id="KW-0812">Transmembrane</keyword>
<keyword evidence="1" id="KW-0472">Membrane</keyword>
<feature type="transmembrane region" description="Helical" evidence="1">
    <location>
        <begin position="54"/>
        <end position="81"/>
    </location>
</feature>
<dbReference type="EMBL" id="CAJOBB010000206">
    <property type="protein sequence ID" value="CAF3609664.1"/>
    <property type="molecule type" value="Genomic_DNA"/>
</dbReference>
<comment type="caution">
    <text evidence="2">The sequence shown here is derived from an EMBL/GenBank/DDBJ whole genome shotgun (WGS) entry which is preliminary data.</text>
</comment>
<protein>
    <submittedName>
        <fullName evidence="2">Uncharacterized protein</fullName>
    </submittedName>
</protein>
<dbReference type="EMBL" id="CAJNOE010000049">
    <property type="protein sequence ID" value="CAF0813197.1"/>
    <property type="molecule type" value="Genomic_DNA"/>
</dbReference>
<organism evidence="2 4">
    <name type="scientific">Adineta steineri</name>
    <dbReference type="NCBI Taxonomy" id="433720"/>
    <lineage>
        <taxon>Eukaryota</taxon>
        <taxon>Metazoa</taxon>
        <taxon>Spiralia</taxon>
        <taxon>Gnathifera</taxon>
        <taxon>Rotifera</taxon>
        <taxon>Eurotatoria</taxon>
        <taxon>Bdelloidea</taxon>
        <taxon>Adinetida</taxon>
        <taxon>Adinetidae</taxon>
        <taxon>Adineta</taxon>
    </lineage>
</organism>
<dbReference type="Proteomes" id="UP000663868">
    <property type="component" value="Unassembled WGS sequence"/>
</dbReference>
<sequence>MANAYPNNFQHYNTNRWMANNSVPAQVVNVTAQVERPCPVVPPVFVSYVYGSPIGWNAVLVGLLSCLLALVFLLTCLYYLAFRRRFMKQVSDCPSPVVLVDKAAASTIPVTSTSQTATTTFMHEPGKETKINTYSEQASGPMAAGDFVVGMPTLGNGHAAPSLTNGLLANGNTDPSELRLLQHEHH</sequence>
<reference evidence="2" key="1">
    <citation type="submission" date="2021-02" db="EMBL/GenBank/DDBJ databases">
        <authorList>
            <person name="Nowell W R."/>
        </authorList>
    </citation>
    <scope>NUCLEOTIDE SEQUENCE</scope>
</reference>
<evidence type="ECO:0000313" key="2">
    <source>
        <dbReference type="EMBL" id="CAF0813197.1"/>
    </source>
</evidence>
<dbReference type="Proteomes" id="UP000663860">
    <property type="component" value="Unassembled WGS sequence"/>
</dbReference>
<gene>
    <name evidence="2" type="ORF">IZO911_LOCUS7582</name>
    <name evidence="3" type="ORF">KXQ929_LOCUS5572</name>
</gene>
<name>A0A813TIQ1_9BILA</name>
<evidence type="ECO:0000313" key="3">
    <source>
        <dbReference type="EMBL" id="CAF3609664.1"/>
    </source>
</evidence>
<dbReference type="AlphaFoldDB" id="A0A813TIQ1"/>
<proteinExistence type="predicted"/>
<evidence type="ECO:0000256" key="1">
    <source>
        <dbReference type="SAM" id="Phobius"/>
    </source>
</evidence>
<accession>A0A813TIQ1</accession>